<dbReference type="EMBL" id="JAANIT010000545">
    <property type="protein sequence ID" value="KAG1546656.1"/>
    <property type="molecule type" value="Genomic_DNA"/>
</dbReference>
<gene>
    <name evidence="3" type="ORF">G6F51_004749</name>
</gene>
<feature type="domain" description="Transcription factor IIIC 90kDa subunit N-terminal" evidence="1">
    <location>
        <begin position="21"/>
        <end position="415"/>
    </location>
</feature>
<protein>
    <recommendedName>
        <fullName evidence="5">Transcription factor IIIC 90kDa subunit N-terminal domain-containing protein</fullName>
    </recommendedName>
</protein>
<dbReference type="Proteomes" id="UP000717996">
    <property type="component" value="Unassembled WGS sequence"/>
</dbReference>
<dbReference type="GO" id="GO:0000127">
    <property type="term" value="C:transcription factor TFIIIC complex"/>
    <property type="evidence" value="ECO:0007669"/>
    <property type="project" value="InterPro"/>
</dbReference>
<comment type="caution">
    <text evidence="3">The sequence shown here is derived from an EMBL/GenBank/DDBJ whole genome shotgun (WGS) entry which is preliminary data.</text>
</comment>
<evidence type="ECO:0000313" key="4">
    <source>
        <dbReference type="Proteomes" id="UP000717996"/>
    </source>
</evidence>
<dbReference type="Pfam" id="PF12657">
    <property type="entry name" value="TFIIIC_delta"/>
    <property type="match status" value="1"/>
</dbReference>
<evidence type="ECO:0000259" key="2">
    <source>
        <dbReference type="Pfam" id="PF12660"/>
    </source>
</evidence>
<dbReference type="PANTHER" id="PTHR15496">
    <property type="entry name" value="GENERAL TRANSCRIPTION FACTOR 3C POLYPEPTIDE 4 FAMILY"/>
    <property type="match status" value="1"/>
</dbReference>
<organism evidence="3 4">
    <name type="scientific">Rhizopus oryzae</name>
    <name type="common">Mucormycosis agent</name>
    <name type="synonym">Rhizopus arrhizus var. delemar</name>
    <dbReference type="NCBI Taxonomy" id="64495"/>
    <lineage>
        <taxon>Eukaryota</taxon>
        <taxon>Fungi</taxon>
        <taxon>Fungi incertae sedis</taxon>
        <taxon>Mucoromycota</taxon>
        <taxon>Mucoromycotina</taxon>
        <taxon>Mucoromycetes</taxon>
        <taxon>Mucorales</taxon>
        <taxon>Mucorineae</taxon>
        <taxon>Rhizopodaceae</taxon>
        <taxon>Rhizopus</taxon>
    </lineage>
</organism>
<reference evidence="3" key="1">
    <citation type="journal article" date="2020" name="Microb. Genom.">
        <title>Genetic diversity of clinical and environmental Mucorales isolates obtained from an investigation of mucormycosis cases among solid organ transplant recipients.</title>
        <authorList>
            <person name="Nguyen M.H."/>
            <person name="Kaul D."/>
            <person name="Muto C."/>
            <person name="Cheng S.J."/>
            <person name="Richter R.A."/>
            <person name="Bruno V.M."/>
            <person name="Liu G."/>
            <person name="Beyhan S."/>
            <person name="Sundermann A.J."/>
            <person name="Mounaud S."/>
            <person name="Pasculle A.W."/>
            <person name="Nierman W.C."/>
            <person name="Driscoll E."/>
            <person name="Cumbie R."/>
            <person name="Clancy C.J."/>
            <person name="Dupont C.L."/>
        </authorList>
    </citation>
    <scope>NUCLEOTIDE SEQUENCE</scope>
    <source>
        <strain evidence="3">GL16</strain>
    </source>
</reference>
<dbReference type="SUPFAM" id="SSF50978">
    <property type="entry name" value="WD40 repeat-like"/>
    <property type="match status" value="1"/>
</dbReference>
<evidence type="ECO:0008006" key="5">
    <source>
        <dbReference type="Google" id="ProtNLM"/>
    </source>
</evidence>
<dbReference type="PANTHER" id="PTHR15496:SF2">
    <property type="entry name" value="GENERAL TRANSCRIPTION FACTOR 3C POLYPEPTIDE 4"/>
    <property type="match status" value="1"/>
</dbReference>
<dbReference type="InterPro" id="IPR024761">
    <property type="entry name" value="TFIIIC_delta_N"/>
</dbReference>
<proteinExistence type="predicted"/>
<dbReference type="GO" id="GO:0006384">
    <property type="term" value="P:transcription initiation at RNA polymerase III promoter"/>
    <property type="evidence" value="ECO:0007669"/>
    <property type="project" value="InterPro"/>
</dbReference>
<evidence type="ECO:0000313" key="3">
    <source>
        <dbReference type="EMBL" id="KAG1546656.1"/>
    </source>
</evidence>
<accession>A0A9P6YEY3</accession>
<sequence length="728" mass="81761">METQPGISLKNRPYLFDCIHWNEDGQLSVCVENGVHIMTPILTGISSKAEGCAHAGLSLPPAPKMPTSFDPVEPDKIQTSFYNEEGFRCATWSPSGLSPSLSCLLAVVTTKHRVLLYQSSTKDPLNSDWKLYANITDLIQEHAIESDQAAKYPLHHTLYASWSKQLSVDALNSKFALLALSNKHGDVCIWTYSLNNGIQYATAISPHKSFVNLLDWTGWKKLQDTTYIAFIASSSTNGTVALSSVKVQFGIDSQHNLHIENVQAQNVYTWFEDNAAIPTLLKIHDSWDKDTPNISIAVSKGLYVYMLSLGIMKDESVSVQGDWMSYNLSHSGVGLSGGLWINENEFRGYTFEGEGCHVRIKDGNIEEDRLETYKLNQKLIQKYKQQWMEEQVRIEDDDLLGASDAKPCLWGASDGLNHIITAIYCTLESAEDSTIAFVLQKERGVDIESVCQDLDKYVFNPDFFFTCPVRGIIREILEYLVNEDNLNNFKIWLSKLTGYISHEPTSNGYDLTRALFSAPSIIAALIINNAEIELKHHDLVTMNSEFQDACKQAKLAIHLNYLCNVLDFALRLPDKDFCCLGEQDVMELLLLSDHALAIQNENAIKTALKIYTKLQANFPALDLSEEIEYTHSFGSQSTGNYTPRPREKCPVCDELVSNINNTSLAQCNAGHFWELCSITKRVLSDPKMRKCSTCGAKALIAKHEDSLTDMILKQCTFNMYFLKECRCD</sequence>
<dbReference type="InterPro" id="IPR024764">
    <property type="entry name" value="TFIIIC_Znf"/>
</dbReference>
<name>A0A9P6YEY3_RHIOR</name>
<dbReference type="GO" id="GO:0004402">
    <property type="term" value="F:histone acetyltransferase activity"/>
    <property type="evidence" value="ECO:0007669"/>
    <property type="project" value="InterPro"/>
</dbReference>
<feature type="domain" description="Transcription factor IIIC putative zinc-finger" evidence="2">
    <location>
        <begin position="646"/>
        <end position="704"/>
    </location>
</feature>
<dbReference type="InterPro" id="IPR036322">
    <property type="entry name" value="WD40_repeat_dom_sf"/>
</dbReference>
<dbReference type="AlphaFoldDB" id="A0A9P6YEY3"/>
<evidence type="ECO:0000259" key="1">
    <source>
        <dbReference type="Pfam" id="PF12657"/>
    </source>
</evidence>
<dbReference type="Pfam" id="PF12660">
    <property type="entry name" value="zf-TFIIIC"/>
    <property type="match status" value="1"/>
</dbReference>
<dbReference type="InterPro" id="IPR044230">
    <property type="entry name" value="GTF3C4"/>
</dbReference>